<dbReference type="AlphaFoldDB" id="A0A1R3JJL4"/>
<dbReference type="EMBL" id="AWUE01015899">
    <property type="protein sequence ID" value="OMO95051.1"/>
    <property type="molecule type" value="Genomic_DNA"/>
</dbReference>
<dbReference type="Proteomes" id="UP000187203">
    <property type="component" value="Unassembled WGS sequence"/>
</dbReference>
<evidence type="ECO:0000313" key="1">
    <source>
        <dbReference type="EMBL" id="OMO95051.1"/>
    </source>
</evidence>
<gene>
    <name evidence="1" type="ORF">COLO4_16086</name>
</gene>
<reference evidence="2" key="1">
    <citation type="submission" date="2013-09" db="EMBL/GenBank/DDBJ databases">
        <title>Corchorus olitorius genome sequencing.</title>
        <authorList>
            <person name="Alam M."/>
            <person name="Haque M.S."/>
            <person name="Islam M.S."/>
            <person name="Emdad E.M."/>
            <person name="Islam M.M."/>
            <person name="Ahmed B."/>
            <person name="Halim A."/>
            <person name="Hossen Q.M.M."/>
            <person name="Hossain M.Z."/>
            <person name="Ahmed R."/>
            <person name="Khan M.M."/>
            <person name="Islam R."/>
            <person name="Rashid M.M."/>
            <person name="Khan S.A."/>
            <person name="Rahman M.S."/>
            <person name="Alam M."/>
            <person name="Yahiya A.S."/>
            <person name="Khan M.S."/>
            <person name="Azam M.S."/>
            <person name="Haque T."/>
            <person name="Lashkar M.Z.H."/>
            <person name="Akhand A.I."/>
            <person name="Morshed G."/>
            <person name="Roy S."/>
            <person name="Uddin K.S."/>
            <person name="Rabeya T."/>
            <person name="Hossain A.S."/>
            <person name="Chowdhury A."/>
            <person name="Snigdha A.R."/>
            <person name="Mortoza M.S."/>
            <person name="Matin S.A."/>
            <person name="Hoque S.M.E."/>
            <person name="Islam M.K."/>
            <person name="Roy D.K."/>
            <person name="Haider R."/>
            <person name="Moosa M.M."/>
            <person name="Elias S.M."/>
            <person name="Hasan A.M."/>
            <person name="Jahan S."/>
            <person name="Shafiuddin M."/>
            <person name="Mahmood N."/>
            <person name="Shommy N.S."/>
        </authorList>
    </citation>
    <scope>NUCLEOTIDE SEQUENCE [LARGE SCALE GENOMIC DNA]</scope>
    <source>
        <strain evidence="2">cv. O-4</strain>
    </source>
</reference>
<accession>A0A1R3JJL4</accession>
<organism evidence="1 2">
    <name type="scientific">Corchorus olitorius</name>
    <dbReference type="NCBI Taxonomy" id="93759"/>
    <lineage>
        <taxon>Eukaryota</taxon>
        <taxon>Viridiplantae</taxon>
        <taxon>Streptophyta</taxon>
        <taxon>Embryophyta</taxon>
        <taxon>Tracheophyta</taxon>
        <taxon>Spermatophyta</taxon>
        <taxon>Magnoliopsida</taxon>
        <taxon>eudicotyledons</taxon>
        <taxon>Gunneridae</taxon>
        <taxon>Pentapetalae</taxon>
        <taxon>rosids</taxon>
        <taxon>malvids</taxon>
        <taxon>Malvales</taxon>
        <taxon>Malvaceae</taxon>
        <taxon>Grewioideae</taxon>
        <taxon>Apeibeae</taxon>
        <taxon>Corchorus</taxon>
    </lineage>
</organism>
<name>A0A1R3JJL4_9ROSI</name>
<comment type="caution">
    <text evidence="1">The sequence shown here is derived from an EMBL/GenBank/DDBJ whole genome shotgun (WGS) entry which is preliminary data.</text>
</comment>
<evidence type="ECO:0000313" key="2">
    <source>
        <dbReference type="Proteomes" id="UP000187203"/>
    </source>
</evidence>
<sequence>MTDHDIGINERMEQDGGLSFISTSVSSDKGAILFALTFLVCRARRASGFPVATLAIEFS</sequence>
<protein>
    <submittedName>
        <fullName evidence="1">Uncharacterized protein</fullName>
    </submittedName>
</protein>
<proteinExistence type="predicted"/>
<keyword evidence="2" id="KW-1185">Reference proteome</keyword>